<feature type="non-terminal residue" evidence="1">
    <location>
        <position position="1"/>
    </location>
</feature>
<dbReference type="AlphaFoldDB" id="X1P1H2"/>
<name>X1P1H2_9ZZZZ</name>
<evidence type="ECO:0000313" key="1">
    <source>
        <dbReference type="EMBL" id="GAI49733.1"/>
    </source>
</evidence>
<proteinExistence type="predicted"/>
<accession>X1P1H2</accession>
<dbReference type="EMBL" id="BARV01033386">
    <property type="protein sequence ID" value="GAI49733.1"/>
    <property type="molecule type" value="Genomic_DNA"/>
</dbReference>
<gene>
    <name evidence="1" type="ORF">S06H3_52483</name>
</gene>
<reference evidence="1" key="1">
    <citation type="journal article" date="2014" name="Front. Microbiol.">
        <title>High frequency of phylogenetically diverse reductive dehalogenase-homologous genes in deep subseafloor sedimentary metagenomes.</title>
        <authorList>
            <person name="Kawai M."/>
            <person name="Futagami T."/>
            <person name="Toyoda A."/>
            <person name="Takaki Y."/>
            <person name="Nishi S."/>
            <person name="Hori S."/>
            <person name="Arai W."/>
            <person name="Tsubouchi T."/>
            <person name="Morono Y."/>
            <person name="Uchiyama I."/>
            <person name="Ito T."/>
            <person name="Fujiyama A."/>
            <person name="Inagaki F."/>
            <person name="Takami H."/>
        </authorList>
    </citation>
    <scope>NUCLEOTIDE SEQUENCE</scope>
    <source>
        <strain evidence="1">Expedition CK06-06</strain>
    </source>
</reference>
<comment type="caution">
    <text evidence="1">The sequence shown here is derived from an EMBL/GenBank/DDBJ whole genome shotgun (WGS) entry which is preliminary data.</text>
</comment>
<feature type="non-terminal residue" evidence="1">
    <location>
        <position position="247"/>
    </location>
</feature>
<sequence length="247" mass="28109">FYKQNIDEMSFGEFESELEWYENALVREKEAYQDLWAGQYENAARTFSELARDVQSKDVNLNAWYCHWAGLAYLARDDKSTAIRYYWRAANNRADLGRPSEHITIDATVTEPGFQAINIASNFKVEDYEGKIRSIESNLIYGPNTNAAEEALKQLGALIGLEVSRPDNESGSGPDVLWMGENEAQLTSFELKTSKETDEYSRNNIKDCNDHHSWLLTNHPGKKSIEILLGKYLKVANTANPLENLKV</sequence>
<protein>
    <submittedName>
        <fullName evidence="1">Uncharacterized protein</fullName>
    </submittedName>
</protein>
<organism evidence="1">
    <name type="scientific">marine sediment metagenome</name>
    <dbReference type="NCBI Taxonomy" id="412755"/>
    <lineage>
        <taxon>unclassified sequences</taxon>
        <taxon>metagenomes</taxon>
        <taxon>ecological metagenomes</taxon>
    </lineage>
</organism>